<name>A0A371EJF8_MUCPR</name>
<feature type="non-terminal residue" evidence="3">
    <location>
        <position position="1"/>
    </location>
</feature>
<protein>
    <recommendedName>
        <fullName evidence="2">Tf2-1-like SH3-like domain-containing protein</fullName>
    </recommendedName>
</protein>
<dbReference type="InterPro" id="IPR056924">
    <property type="entry name" value="SH3_Tf2-1"/>
</dbReference>
<dbReference type="Gene3D" id="3.30.420.10">
    <property type="entry name" value="Ribonuclease H-like superfamily/Ribonuclease H"/>
    <property type="match status" value="1"/>
</dbReference>
<feature type="region of interest" description="Disordered" evidence="1">
    <location>
        <begin position="65"/>
        <end position="85"/>
    </location>
</feature>
<reference evidence="3" key="1">
    <citation type="submission" date="2018-05" db="EMBL/GenBank/DDBJ databases">
        <title>Draft genome of Mucuna pruriens seed.</title>
        <authorList>
            <person name="Nnadi N.E."/>
            <person name="Vos R."/>
            <person name="Hasami M.H."/>
            <person name="Devisetty U.K."/>
            <person name="Aguiy J.C."/>
        </authorList>
    </citation>
    <scope>NUCLEOTIDE SEQUENCE [LARGE SCALE GENOMIC DNA]</scope>
    <source>
        <strain evidence="3">JCA_2017</strain>
    </source>
</reference>
<dbReference type="PANTHER" id="PTHR45835">
    <property type="entry name" value="YALI0A06105P"/>
    <property type="match status" value="1"/>
</dbReference>
<dbReference type="EMBL" id="QJKJ01013550">
    <property type="protein sequence ID" value="RDX66195.1"/>
    <property type="molecule type" value="Genomic_DNA"/>
</dbReference>
<dbReference type="PANTHER" id="PTHR45835:SF99">
    <property type="entry name" value="CHROMO DOMAIN-CONTAINING PROTEIN-RELATED"/>
    <property type="match status" value="1"/>
</dbReference>
<keyword evidence="4" id="KW-1185">Reference proteome</keyword>
<evidence type="ECO:0000259" key="2">
    <source>
        <dbReference type="Pfam" id="PF24626"/>
    </source>
</evidence>
<feature type="compositionally biased region" description="Basic and acidic residues" evidence="1">
    <location>
        <begin position="66"/>
        <end position="80"/>
    </location>
</feature>
<feature type="domain" description="Tf2-1-like SH3-like" evidence="2">
    <location>
        <begin position="91"/>
        <end position="137"/>
    </location>
</feature>
<gene>
    <name evidence="3" type="ORF">CR513_55063</name>
</gene>
<dbReference type="Proteomes" id="UP000257109">
    <property type="component" value="Unassembled WGS sequence"/>
</dbReference>
<proteinExistence type="predicted"/>
<evidence type="ECO:0000313" key="3">
    <source>
        <dbReference type="EMBL" id="RDX66195.1"/>
    </source>
</evidence>
<evidence type="ECO:0000313" key="4">
    <source>
        <dbReference type="Proteomes" id="UP000257109"/>
    </source>
</evidence>
<comment type="caution">
    <text evidence="3">The sequence shown here is derived from an EMBL/GenBank/DDBJ whole genome shotgun (WGS) entry which is preliminary data.</text>
</comment>
<organism evidence="3 4">
    <name type="scientific">Mucuna pruriens</name>
    <name type="common">Velvet bean</name>
    <name type="synonym">Dolichos pruriens</name>
    <dbReference type="NCBI Taxonomy" id="157652"/>
    <lineage>
        <taxon>Eukaryota</taxon>
        <taxon>Viridiplantae</taxon>
        <taxon>Streptophyta</taxon>
        <taxon>Embryophyta</taxon>
        <taxon>Tracheophyta</taxon>
        <taxon>Spermatophyta</taxon>
        <taxon>Magnoliopsida</taxon>
        <taxon>eudicotyledons</taxon>
        <taxon>Gunneridae</taxon>
        <taxon>Pentapetalae</taxon>
        <taxon>rosids</taxon>
        <taxon>fabids</taxon>
        <taxon>Fabales</taxon>
        <taxon>Fabaceae</taxon>
        <taxon>Papilionoideae</taxon>
        <taxon>50 kb inversion clade</taxon>
        <taxon>NPAAA clade</taxon>
        <taxon>indigoferoid/millettioid clade</taxon>
        <taxon>Phaseoleae</taxon>
        <taxon>Mucuna</taxon>
    </lineage>
</organism>
<dbReference type="OrthoDB" id="1721106at2759"/>
<dbReference type="GO" id="GO:0003676">
    <property type="term" value="F:nucleic acid binding"/>
    <property type="evidence" value="ECO:0007669"/>
    <property type="project" value="InterPro"/>
</dbReference>
<dbReference type="AlphaFoldDB" id="A0A371EJF8"/>
<evidence type="ECO:0000256" key="1">
    <source>
        <dbReference type="SAM" id="MobiDB-lite"/>
    </source>
</evidence>
<dbReference type="InterPro" id="IPR036397">
    <property type="entry name" value="RNaseH_sf"/>
</dbReference>
<accession>A0A371EJF8</accession>
<dbReference type="Pfam" id="PF24626">
    <property type="entry name" value="SH3_Tf2-1"/>
    <property type="match status" value="1"/>
</dbReference>
<sequence>MIQSLEELLRAYVLDHLGNWDEVLSLVKFNYNNYYCASIGMEPFEDLYGMRSRTNLCRGTKVGVTKNEEDQENPRQHENLSKANRSPITEVSRVIKSMKLTPKFIGPYQILHRVNPKTYQMVLPPFLSNINNVFHVS</sequence>